<gene>
    <name evidence="1" type="ORF">CHARACLAT_025253</name>
</gene>
<proteinExistence type="predicted"/>
<comment type="caution">
    <text evidence="1">The sequence shown here is derived from an EMBL/GenBank/DDBJ whole genome shotgun (WGS) entry which is preliminary data.</text>
</comment>
<accession>A0ABU7EM97</accession>
<dbReference type="Proteomes" id="UP001352852">
    <property type="component" value="Unassembled WGS sequence"/>
</dbReference>
<evidence type="ECO:0000313" key="2">
    <source>
        <dbReference type="Proteomes" id="UP001352852"/>
    </source>
</evidence>
<dbReference type="EMBL" id="JAHUTJ010060269">
    <property type="protein sequence ID" value="MED6288305.1"/>
    <property type="molecule type" value="Genomic_DNA"/>
</dbReference>
<name>A0ABU7EM97_9TELE</name>
<organism evidence="1 2">
    <name type="scientific">Characodon lateralis</name>
    <dbReference type="NCBI Taxonomy" id="208331"/>
    <lineage>
        <taxon>Eukaryota</taxon>
        <taxon>Metazoa</taxon>
        <taxon>Chordata</taxon>
        <taxon>Craniata</taxon>
        <taxon>Vertebrata</taxon>
        <taxon>Euteleostomi</taxon>
        <taxon>Actinopterygii</taxon>
        <taxon>Neopterygii</taxon>
        <taxon>Teleostei</taxon>
        <taxon>Neoteleostei</taxon>
        <taxon>Acanthomorphata</taxon>
        <taxon>Ovalentaria</taxon>
        <taxon>Atherinomorphae</taxon>
        <taxon>Cyprinodontiformes</taxon>
        <taxon>Goodeidae</taxon>
        <taxon>Characodon</taxon>
    </lineage>
</organism>
<keyword evidence="2" id="KW-1185">Reference proteome</keyword>
<reference evidence="1 2" key="1">
    <citation type="submission" date="2021-06" db="EMBL/GenBank/DDBJ databases">
        <authorList>
            <person name="Palmer J.M."/>
        </authorList>
    </citation>
    <scope>NUCLEOTIDE SEQUENCE [LARGE SCALE GENOMIC DNA]</scope>
    <source>
        <strain evidence="1 2">CL_MEX2019</strain>
        <tissue evidence="1">Muscle</tissue>
    </source>
</reference>
<sequence>MIQVGCSDQIKLKRFPSEETYLSSQVPMCNHPDRNRTDVLFDHIMNSVCSAGSTGACCSLHNAASDFTNRELCVLTTLTQAYRPFHRSCS</sequence>
<protein>
    <submittedName>
        <fullName evidence="1">Uncharacterized protein</fullName>
    </submittedName>
</protein>
<evidence type="ECO:0000313" key="1">
    <source>
        <dbReference type="EMBL" id="MED6288305.1"/>
    </source>
</evidence>